<proteinExistence type="predicted"/>
<evidence type="ECO:0000256" key="1">
    <source>
        <dbReference type="SAM" id="MobiDB-lite"/>
    </source>
</evidence>
<keyword evidence="3" id="KW-1185">Reference proteome</keyword>
<gene>
    <name evidence="2" type="ORF">QCN29_26335</name>
</gene>
<evidence type="ECO:0000313" key="3">
    <source>
        <dbReference type="Proteomes" id="UP001223144"/>
    </source>
</evidence>
<dbReference type="RefSeq" id="WP_279931268.1">
    <property type="nucleotide sequence ID" value="NZ_JARWBG010000038.1"/>
</dbReference>
<sequence>MSAPGTSTPPSSPPSTTSPLGRALPTVRDRDYLLDRSGVIFKVIGDVHPNSHWLGYVKYYADERGDRTLFGRTYRQNTVVSKAFGILADRPECYVYSPVVGCVITGVPREDVVTHYSCRQALAALHESPELLDGSLVSKDLLAIIDWVVGAGAADVIGVTGSFLVGVAGARSDVDLVCYGPRGYEVAQALFAERSLIQPYEGETLTRLYVRRAKYMSGSSFDMLMRQEARKLQGLTAGAGAHINCEPLRADGDRTFHNVVAQEVGEIRVLARITDHTEGLATPALYGINVETVIGSTIDEAEVFARRITHLRSYLGAYTGAFRKGDTVHLSGRLVHIQGPGLPDGFGIELTPWSAATSFLASLAR</sequence>
<dbReference type="Proteomes" id="UP001223144">
    <property type="component" value="Unassembled WGS sequence"/>
</dbReference>
<name>A0ABT6HWJ7_9ACTN</name>
<protein>
    <recommendedName>
        <fullName evidence="4">Polymerase nucleotidyl transferase domain-containing protein</fullName>
    </recommendedName>
</protein>
<evidence type="ECO:0008006" key="4">
    <source>
        <dbReference type="Google" id="ProtNLM"/>
    </source>
</evidence>
<reference evidence="2 3" key="1">
    <citation type="submission" date="2023-04" db="EMBL/GenBank/DDBJ databases">
        <title>Streptomyces chengmaiensis sp. nov. isolated from the stem of mangrove plant in Hainan.</title>
        <authorList>
            <person name="Huang X."/>
            <person name="Zhou S."/>
            <person name="Chu X."/>
            <person name="Xie Y."/>
            <person name="Lin Y."/>
        </authorList>
    </citation>
    <scope>NUCLEOTIDE SEQUENCE [LARGE SCALE GENOMIC DNA]</scope>
    <source>
        <strain evidence="2 3">HNM0663</strain>
    </source>
</reference>
<evidence type="ECO:0000313" key="2">
    <source>
        <dbReference type="EMBL" id="MDH2392239.1"/>
    </source>
</evidence>
<feature type="compositionally biased region" description="Low complexity" evidence="1">
    <location>
        <begin position="1"/>
        <end position="19"/>
    </location>
</feature>
<dbReference type="EMBL" id="JARWBG010000038">
    <property type="protein sequence ID" value="MDH2392239.1"/>
    <property type="molecule type" value="Genomic_DNA"/>
</dbReference>
<organism evidence="2 3">
    <name type="scientific">Streptomyces chengmaiensis</name>
    <dbReference type="NCBI Taxonomy" id="3040919"/>
    <lineage>
        <taxon>Bacteria</taxon>
        <taxon>Bacillati</taxon>
        <taxon>Actinomycetota</taxon>
        <taxon>Actinomycetes</taxon>
        <taxon>Kitasatosporales</taxon>
        <taxon>Streptomycetaceae</taxon>
        <taxon>Streptomyces</taxon>
    </lineage>
</organism>
<comment type="caution">
    <text evidence="2">The sequence shown here is derived from an EMBL/GenBank/DDBJ whole genome shotgun (WGS) entry which is preliminary data.</text>
</comment>
<accession>A0ABT6HWJ7</accession>
<feature type="region of interest" description="Disordered" evidence="1">
    <location>
        <begin position="1"/>
        <end position="22"/>
    </location>
</feature>